<accession>A0A0E9PXQ8</accession>
<organism evidence="1">
    <name type="scientific">Anguilla anguilla</name>
    <name type="common">European freshwater eel</name>
    <name type="synonym">Muraena anguilla</name>
    <dbReference type="NCBI Taxonomy" id="7936"/>
    <lineage>
        <taxon>Eukaryota</taxon>
        <taxon>Metazoa</taxon>
        <taxon>Chordata</taxon>
        <taxon>Craniata</taxon>
        <taxon>Vertebrata</taxon>
        <taxon>Euteleostomi</taxon>
        <taxon>Actinopterygii</taxon>
        <taxon>Neopterygii</taxon>
        <taxon>Teleostei</taxon>
        <taxon>Anguilliformes</taxon>
        <taxon>Anguillidae</taxon>
        <taxon>Anguilla</taxon>
    </lineage>
</organism>
<sequence>MRYRFTFKLYRNYIVSQHHCGIWL</sequence>
<name>A0A0E9PXQ8_ANGAN</name>
<evidence type="ECO:0000313" key="1">
    <source>
        <dbReference type="EMBL" id="JAH09077.1"/>
    </source>
</evidence>
<dbReference type="AlphaFoldDB" id="A0A0E9PXQ8"/>
<reference evidence="1" key="1">
    <citation type="submission" date="2014-11" db="EMBL/GenBank/DDBJ databases">
        <authorList>
            <person name="Amaro Gonzalez C."/>
        </authorList>
    </citation>
    <scope>NUCLEOTIDE SEQUENCE</scope>
</reference>
<protein>
    <submittedName>
        <fullName evidence="1">Uncharacterized protein</fullName>
    </submittedName>
</protein>
<proteinExistence type="predicted"/>
<reference evidence="1" key="2">
    <citation type="journal article" date="2015" name="Fish Shellfish Immunol.">
        <title>Early steps in the European eel (Anguilla anguilla)-Vibrio vulnificus interaction in the gills: Role of the RtxA13 toxin.</title>
        <authorList>
            <person name="Callol A."/>
            <person name="Pajuelo D."/>
            <person name="Ebbesson L."/>
            <person name="Teles M."/>
            <person name="MacKenzie S."/>
            <person name="Amaro C."/>
        </authorList>
    </citation>
    <scope>NUCLEOTIDE SEQUENCE</scope>
</reference>
<dbReference type="EMBL" id="GBXM01099500">
    <property type="protein sequence ID" value="JAH09077.1"/>
    <property type="molecule type" value="Transcribed_RNA"/>
</dbReference>